<evidence type="ECO:0000313" key="2">
    <source>
        <dbReference type="EMBL" id="PWK23216.1"/>
    </source>
</evidence>
<name>A0A316DZP4_9FLAO</name>
<accession>A0A316DZP4</accession>
<protein>
    <submittedName>
        <fullName evidence="2">Uncharacterized protein</fullName>
    </submittedName>
</protein>
<reference evidence="2 3" key="1">
    <citation type="submission" date="2018-05" db="EMBL/GenBank/DDBJ databases">
        <title>Genomic Encyclopedia of Archaeal and Bacterial Type Strains, Phase II (KMG-II): from individual species to whole genera.</title>
        <authorList>
            <person name="Goeker M."/>
        </authorList>
    </citation>
    <scope>NUCLEOTIDE SEQUENCE [LARGE SCALE GENOMIC DNA]</scope>
    <source>
        <strain evidence="2 3">DSM 23514</strain>
    </source>
</reference>
<dbReference type="Proteomes" id="UP000245667">
    <property type="component" value="Unassembled WGS sequence"/>
</dbReference>
<sequence length="118" mass="13650">MELDFVDSNELLANAQAENLYGKLVLQVKKDFGLANIPIDLADTVSPGHLRVFMHEKIYFLIMEKFTDYLNLLYVVDVPEKSFNQIHVTDAVEVAEQVSLLVLKREFQKVWLKEKYSS</sequence>
<dbReference type="EMBL" id="QGGQ01000005">
    <property type="protein sequence ID" value="PWK23216.1"/>
    <property type="molecule type" value="Genomic_DNA"/>
</dbReference>
<gene>
    <name evidence="1" type="ORF">HZY62_03525</name>
    <name evidence="2" type="ORF">LX92_02546</name>
</gene>
<keyword evidence="4" id="KW-1185">Reference proteome</keyword>
<dbReference type="AlphaFoldDB" id="A0A316DZP4"/>
<comment type="caution">
    <text evidence="2">The sequence shown here is derived from an EMBL/GenBank/DDBJ whole genome shotgun (WGS) entry which is preliminary data.</text>
</comment>
<organism evidence="2 3">
    <name type="scientific">Maribacter polysiphoniae</name>
    <dbReference type="NCBI Taxonomy" id="429344"/>
    <lineage>
        <taxon>Bacteria</taxon>
        <taxon>Pseudomonadati</taxon>
        <taxon>Bacteroidota</taxon>
        <taxon>Flavobacteriia</taxon>
        <taxon>Flavobacteriales</taxon>
        <taxon>Flavobacteriaceae</taxon>
        <taxon>Maribacter</taxon>
    </lineage>
</organism>
<reference evidence="1 4" key="2">
    <citation type="submission" date="2020-07" db="EMBL/GenBank/DDBJ databases">
        <title>The draft genome sequence of Maribacter polysiphoniae KCTC 22021.</title>
        <authorList>
            <person name="Mu L."/>
        </authorList>
    </citation>
    <scope>NUCLEOTIDE SEQUENCE [LARGE SCALE GENOMIC DNA]</scope>
    <source>
        <strain evidence="1 4">KCTC 22021</strain>
    </source>
</reference>
<evidence type="ECO:0000313" key="4">
    <source>
        <dbReference type="Proteomes" id="UP000651837"/>
    </source>
</evidence>
<proteinExistence type="predicted"/>
<evidence type="ECO:0000313" key="1">
    <source>
        <dbReference type="EMBL" id="MBD1259644.1"/>
    </source>
</evidence>
<dbReference type="OrthoDB" id="1120195at2"/>
<evidence type="ECO:0000313" key="3">
    <source>
        <dbReference type="Proteomes" id="UP000245667"/>
    </source>
</evidence>
<dbReference type="Proteomes" id="UP000651837">
    <property type="component" value="Unassembled WGS sequence"/>
</dbReference>
<dbReference type="RefSeq" id="WP_109651140.1">
    <property type="nucleotide sequence ID" value="NZ_JACWLN010000001.1"/>
</dbReference>
<dbReference type="EMBL" id="JACWLN010000001">
    <property type="protein sequence ID" value="MBD1259644.1"/>
    <property type="molecule type" value="Genomic_DNA"/>
</dbReference>